<name>A0A0F9GVS7_9ZZZZ</name>
<comment type="caution">
    <text evidence="6">The sequence shown here is derived from an EMBL/GenBank/DDBJ whole genome shotgun (WGS) entry which is preliminary data.</text>
</comment>
<feature type="non-terminal residue" evidence="6">
    <location>
        <position position="1"/>
    </location>
</feature>
<comment type="similarity">
    <text evidence="2">Belongs to the NAD(P)-dependent epimerase/dehydratase family. GDP-mannose 4,6-dehydratase subfamily.</text>
</comment>
<dbReference type="InterPro" id="IPR004042">
    <property type="entry name" value="Intein_endonuc_central"/>
</dbReference>
<keyword evidence="4" id="KW-0456">Lyase</keyword>
<dbReference type="Gene3D" id="3.10.28.10">
    <property type="entry name" value="Homing endonucleases"/>
    <property type="match status" value="1"/>
</dbReference>
<feature type="domain" description="DOD-type homing endonuclease" evidence="5">
    <location>
        <begin position="129"/>
        <end position="272"/>
    </location>
</feature>
<dbReference type="InterPro" id="IPR027434">
    <property type="entry name" value="Homing_endonucl"/>
</dbReference>
<dbReference type="GO" id="GO:0004519">
    <property type="term" value="F:endonuclease activity"/>
    <property type="evidence" value="ECO:0007669"/>
    <property type="project" value="InterPro"/>
</dbReference>
<dbReference type="SUPFAM" id="SSF51294">
    <property type="entry name" value="Hedgehog/intein (Hint) domain"/>
    <property type="match status" value="1"/>
</dbReference>
<evidence type="ECO:0000256" key="3">
    <source>
        <dbReference type="ARBA" id="ARBA00011989"/>
    </source>
</evidence>
<proteinExistence type="inferred from homology"/>
<dbReference type="Gene3D" id="3.90.25.10">
    <property type="entry name" value="UDP-galactose 4-epimerase, domain 1"/>
    <property type="match status" value="1"/>
</dbReference>
<dbReference type="GO" id="GO:0008446">
    <property type="term" value="F:GDP-mannose 4,6-dehydratase activity"/>
    <property type="evidence" value="ECO:0007669"/>
    <property type="project" value="UniProtKB-EC"/>
</dbReference>
<evidence type="ECO:0000256" key="1">
    <source>
        <dbReference type="ARBA" id="ARBA00001937"/>
    </source>
</evidence>
<dbReference type="InterPro" id="IPR036844">
    <property type="entry name" value="Hint_dom_sf"/>
</dbReference>
<dbReference type="GO" id="GO:0042351">
    <property type="term" value="P:'de novo' GDP-L-fucose biosynthetic process"/>
    <property type="evidence" value="ECO:0007669"/>
    <property type="project" value="TreeGrafter"/>
</dbReference>
<dbReference type="AlphaFoldDB" id="A0A0F9GVS7"/>
<dbReference type="Pfam" id="PF16363">
    <property type="entry name" value="GDP_Man_Dehyd"/>
    <property type="match status" value="1"/>
</dbReference>
<dbReference type="SUPFAM" id="SSF51735">
    <property type="entry name" value="NAD(P)-binding Rossmann-fold domains"/>
    <property type="match status" value="1"/>
</dbReference>
<dbReference type="InterPro" id="IPR016040">
    <property type="entry name" value="NAD(P)-bd_dom"/>
</dbReference>
<dbReference type="EMBL" id="LAZR01026936">
    <property type="protein sequence ID" value="KKL67227.1"/>
    <property type="molecule type" value="Genomic_DNA"/>
</dbReference>
<dbReference type="InterPro" id="IPR036291">
    <property type="entry name" value="NAD(P)-bd_dom_sf"/>
</dbReference>
<evidence type="ECO:0000259" key="5">
    <source>
        <dbReference type="PROSITE" id="PS50819"/>
    </source>
</evidence>
<gene>
    <name evidence="6" type="ORF">LCGC14_2137100</name>
</gene>
<dbReference type="PANTHER" id="PTHR43715">
    <property type="entry name" value="GDP-MANNOSE 4,6-DEHYDRATASE"/>
    <property type="match status" value="1"/>
</dbReference>
<dbReference type="EC" id="4.2.1.47" evidence="3"/>
<sequence>PMIYKFGKTGDIDIAPISDICKKAGFHVDETRREYQSSVINSELYVWDKSGWTSVKYASAYPQDKNKSKHPVMINSRNAVFAATQDHVVIMSDEQEKKIQDIQVGDEMCLIDYPINGTTDNILQDEARLLGALVGDGSFSYGLRYTSSESGIRDEIVNLWSKIGDGKWSYSPNFSGFTGKEVGQVLLKGNGLKWFRKFDIYTKEKGVFGKRYKKVPKQILGSSVDTQRAFLEGYNLADGLKKSPCKYLFKNFKTNSPTLASGLLFLVSRVTKQQYNVTVEQSSKWGRSQCYYSINLLSDSNMGQNYKNSAEKRVKVLAMAGDGLSQRGIHRETGISRGFIRKVTNGYRPSGCHHNGKKSNEVKKIISMDDYDGWFYDLETQSGTFHCGIGQGVVHNSPRRGATYVTRKITRAATRISCGLQSELVLGNLAASRDWGYAPDYCRAMYLMMQHDKPDDFVIATGHTTTVQNFLETVFRKLNLDISKYVRIDKRYFREVELDCLQGNAEKAKTTLGWEPLVDFDQLVDEMIASDLQLAEKEKNEINISKSKQCNIQI</sequence>
<organism evidence="6">
    <name type="scientific">marine sediment metagenome</name>
    <dbReference type="NCBI Taxonomy" id="412755"/>
    <lineage>
        <taxon>unclassified sequences</taxon>
        <taxon>metagenomes</taxon>
        <taxon>ecological metagenomes</taxon>
    </lineage>
</organism>
<dbReference type="PANTHER" id="PTHR43715:SF1">
    <property type="entry name" value="GDP-MANNOSE 4,6 DEHYDRATASE"/>
    <property type="match status" value="1"/>
</dbReference>
<dbReference type="PROSITE" id="PS50819">
    <property type="entry name" value="INTEIN_ENDONUCLEASE"/>
    <property type="match status" value="1"/>
</dbReference>
<dbReference type="Gene3D" id="3.40.50.720">
    <property type="entry name" value="NAD(P)-binding Rossmann-like Domain"/>
    <property type="match status" value="1"/>
</dbReference>
<accession>A0A0F9GVS7</accession>
<comment type="cofactor">
    <cofactor evidence="1">
        <name>NADP(+)</name>
        <dbReference type="ChEBI" id="CHEBI:58349"/>
    </cofactor>
</comment>
<evidence type="ECO:0000313" key="6">
    <source>
        <dbReference type="EMBL" id="KKL67227.1"/>
    </source>
</evidence>
<reference evidence="6" key="1">
    <citation type="journal article" date="2015" name="Nature">
        <title>Complex archaea that bridge the gap between prokaryotes and eukaryotes.</title>
        <authorList>
            <person name="Spang A."/>
            <person name="Saw J.H."/>
            <person name="Jorgensen S.L."/>
            <person name="Zaremba-Niedzwiedzka K."/>
            <person name="Martijn J."/>
            <person name="Lind A.E."/>
            <person name="van Eijk R."/>
            <person name="Schleper C."/>
            <person name="Guy L."/>
            <person name="Ettema T.J."/>
        </authorList>
    </citation>
    <scope>NUCLEOTIDE SEQUENCE</scope>
</reference>
<dbReference type="InterPro" id="IPR006368">
    <property type="entry name" value="GDP_Man_deHydtase"/>
</dbReference>
<evidence type="ECO:0000256" key="2">
    <source>
        <dbReference type="ARBA" id="ARBA00009263"/>
    </source>
</evidence>
<evidence type="ECO:0000256" key="4">
    <source>
        <dbReference type="ARBA" id="ARBA00023239"/>
    </source>
</evidence>
<protein>
    <recommendedName>
        <fullName evidence="3">GDP-mannose 4,6-dehydratase</fullName>
        <ecNumber evidence="3">4.2.1.47</ecNumber>
    </recommendedName>
</protein>